<comment type="caution">
    <text evidence="1">The sequence shown here is derived from an EMBL/GenBank/DDBJ whole genome shotgun (WGS) entry which is preliminary data.</text>
</comment>
<keyword evidence="2" id="KW-1185">Reference proteome</keyword>
<evidence type="ECO:0000313" key="1">
    <source>
        <dbReference type="EMBL" id="MER9286084.1"/>
    </source>
</evidence>
<evidence type="ECO:0000313" key="2">
    <source>
        <dbReference type="Proteomes" id="UP001480082"/>
    </source>
</evidence>
<sequence>MIEARPEAARTSAKRYGERLLRMLPDPFHRRATVSARRALTKASPQPEETVMLAYCHAKTMAKAMRQALAARDLTISHSEDLGIVARQLTGQ</sequence>
<reference evidence="1 2" key="1">
    <citation type="journal article" date="2024" name="Proc. Natl. Acad. Sci. U.S.A.">
        <title>The evolutionary genomics of adaptation to stress in wild rhizobium bacteria.</title>
        <authorList>
            <person name="Kehlet-Delgado H."/>
            <person name="Montoya A.P."/>
            <person name="Jensen K.T."/>
            <person name="Wendlandt C.E."/>
            <person name="Dexheimer C."/>
            <person name="Roberts M."/>
            <person name="Torres Martinez L."/>
            <person name="Friesen M.L."/>
            <person name="Griffitts J.S."/>
            <person name="Porter S.S."/>
        </authorList>
    </citation>
    <scope>NUCLEOTIDE SEQUENCE [LARGE SCALE GENOMIC DNA]</scope>
    <source>
        <strain evidence="1 2">M0468</strain>
    </source>
</reference>
<gene>
    <name evidence="1" type="ORF">NKI81_19315</name>
</gene>
<dbReference type="Proteomes" id="UP001480082">
    <property type="component" value="Unassembled WGS sequence"/>
</dbReference>
<name>A0ACC6T2D7_9HYPH</name>
<accession>A0ACC6T2D7</accession>
<proteinExistence type="predicted"/>
<dbReference type="EMBL" id="JAMYRI010000011">
    <property type="protein sequence ID" value="MER9286084.1"/>
    <property type="molecule type" value="Genomic_DNA"/>
</dbReference>
<protein>
    <submittedName>
        <fullName evidence="1">Uncharacterized protein</fullName>
    </submittedName>
</protein>
<organism evidence="1 2">
    <name type="scientific">Mesorhizobium australicum</name>
    <dbReference type="NCBI Taxonomy" id="536018"/>
    <lineage>
        <taxon>Bacteria</taxon>
        <taxon>Pseudomonadati</taxon>
        <taxon>Pseudomonadota</taxon>
        <taxon>Alphaproteobacteria</taxon>
        <taxon>Hyphomicrobiales</taxon>
        <taxon>Phyllobacteriaceae</taxon>
        <taxon>Mesorhizobium</taxon>
    </lineage>
</organism>